<proteinExistence type="predicted"/>
<evidence type="ECO:0000313" key="3">
    <source>
        <dbReference type="Proteomes" id="UP000000755"/>
    </source>
</evidence>
<dbReference type="Gene3D" id="3.40.50.12230">
    <property type="match status" value="1"/>
</dbReference>
<evidence type="ECO:0000259" key="1">
    <source>
        <dbReference type="Pfam" id="PF00551"/>
    </source>
</evidence>
<dbReference type="Pfam" id="PF00551">
    <property type="entry name" value="Formyl_trans_N"/>
    <property type="match status" value="1"/>
</dbReference>
<dbReference type="GO" id="GO:0005829">
    <property type="term" value="C:cytosol"/>
    <property type="evidence" value="ECO:0007669"/>
    <property type="project" value="TreeGrafter"/>
</dbReference>
<dbReference type="PANTHER" id="PTHR11138">
    <property type="entry name" value="METHIONYL-TRNA FORMYLTRANSFERASE"/>
    <property type="match status" value="1"/>
</dbReference>
<keyword evidence="2" id="KW-0808">Transferase</keyword>
<accession>A0LYT9</accession>
<dbReference type="PANTHER" id="PTHR11138:SF5">
    <property type="entry name" value="METHIONYL-TRNA FORMYLTRANSFERASE, MITOCHONDRIAL"/>
    <property type="match status" value="1"/>
</dbReference>
<dbReference type="HOGENOM" id="CLU_033347_2_0_10"/>
<gene>
    <name evidence="2" type="ordered locus">GFO_0551</name>
</gene>
<dbReference type="SUPFAM" id="SSF53328">
    <property type="entry name" value="Formyltransferase"/>
    <property type="match status" value="1"/>
</dbReference>
<dbReference type="CDD" id="cd08369">
    <property type="entry name" value="FMT_core"/>
    <property type="match status" value="1"/>
</dbReference>
<dbReference type="AlphaFoldDB" id="A0LYT9"/>
<organism evidence="2 3">
    <name type="scientific">Christiangramia forsetii (strain DSM 17595 / CGMCC 1.15422 / KT0803)</name>
    <name type="common">Gramella forsetii</name>
    <dbReference type="NCBI Taxonomy" id="411154"/>
    <lineage>
        <taxon>Bacteria</taxon>
        <taxon>Pseudomonadati</taxon>
        <taxon>Bacteroidota</taxon>
        <taxon>Flavobacteriia</taxon>
        <taxon>Flavobacteriales</taxon>
        <taxon>Flavobacteriaceae</taxon>
        <taxon>Christiangramia</taxon>
    </lineage>
</organism>
<name>A0LYT9_CHRFK</name>
<dbReference type="InterPro" id="IPR036477">
    <property type="entry name" value="Formyl_transf_N_sf"/>
</dbReference>
<dbReference type="GO" id="GO:0004479">
    <property type="term" value="F:methionyl-tRNA formyltransferase activity"/>
    <property type="evidence" value="ECO:0007669"/>
    <property type="project" value="TreeGrafter"/>
</dbReference>
<dbReference type="InterPro" id="IPR002376">
    <property type="entry name" value="Formyl_transf_N"/>
</dbReference>
<dbReference type="KEGG" id="gfo:GFO_0551"/>
<dbReference type="eggNOG" id="COG0223">
    <property type="taxonomic scope" value="Bacteria"/>
</dbReference>
<dbReference type="STRING" id="411154.GFO_0551"/>
<dbReference type="EC" id="2.1.2.-" evidence="2"/>
<evidence type="ECO:0000313" key="2">
    <source>
        <dbReference type="EMBL" id="CAL65534.1"/>
    </source>
</evidence>
<dbReference type="Proteomes" id="UP000000755">
    <property type="component" value="Chromosome"/>
</dbReference>
<sequence>MIFLRFLNDMRVVLCGYNWIGCKVLKELLNLNYEVFVYTHENPPHINSLLQLCEKLNINCTTEKIALTNLPFKPNLICSIYYRYIIEENVIAAVDGKIFNLHPSLLPKYRGCSSITWAMINNEKKVGFTFHYIDSGIDSGNIILQKEILIEEWDTQITLYHRIMFRAAEYFKEVINAVLDGDKGISQNNSLEYYKRGCPFDGEINPEWSEDKIERFIRAMNYPPLPYATFKGYIIKSINDYKLIIENLKRDR</sequence>
<feature type="domain" description="Formyl transferase N-terminal" evidence="1">
    <location>
        <begin position="70"/>
        <end position="174"/>
    </location>
</feature>
<dbReference type="EMBL" id="CU207366">
    <property type="protein sequence ID" value="CAL65534.1"/>
    <property type="molecule type" value="Genomic_DNA"/>
</dbReference>
<reference evidence="2 3" key="1">
    <citation type="journal article" date="2006" name="Environ. Microbiol.">
        <title>Whole genome analysis of the marine Bacteroidetes'Gramella forsetii' reveals adaptations to degradation of polymeric organic matter.</title>
        <authorList>
            <person name="Bauer M."/>
            <person name="Kube M."/>
            <person name="Teeling H."/>
            <person name="Richter M."/>
            <person name="Lombardot T."/>
            <person name="Allers E."/>
            <person name="Wuerdemann C.A."/>
            <person name="Quast C."/>
            <person name="Kuhl H."/>
            <person name="Knaust F."/>
            <person name="Woebken D."/>
            <person name="Bischof K."/>
            <person name="Mussmann M."/>
            <person name="Choudhuri J.V."/>
            <person name="Meyer F."/>
            <person name="Reinhardt R."/>
            <person name="Amann R.I."/>
            <person name="Gloeckner F.O."/>
        </authorList>
    </citation>
    <scope>NUCLEOTIDE SEQUENCE [LARGE SCALE GENOMIC DNA]</scope>
    <source>
        <strain evidence="2 3">KT0803</strain>
    </source>
</reference>
<protein>
    <submittedName>
        <fullName evidence="2">Formyltransferase family protein</fullName>
        <ecNumber evidence="2">2.1.2.-</ecNumber>
    </submittedName>
</protein>